<name>A0AAW2QRY3_9LAMI</name>
<evidence type="ECO:0000256" key="1">
    <source>
        <dbReference type="ARBA" id="ARBA00022690"/>
    </source>
</evidence>
<dbReference type="SUPFAM" id="SSF54403">
    <property type="entry name" value="Cystatin/monellin"/>
    <property type="match status" value="2"/>
</dbReference>
<dbReference type="InterPro" id="IPR000010">
    <property type="entry name" value="Cystatin_dom"/>
</dbReference>
<dbReference type="InterPro" id="IPR046350">
    <property type="entry name" value="Cystatin_sf"/>
</dbReference>
<dbReference type="PANTHER" id="PTHR11413:SF103">
    <property type="entry name" value="CYSTEINE PROTEINASE INHIBITOR 12"/>
    <property type="match status" value="1"/>
</dbReference>
<dbReference type="EMBL" id="JACGWK010000002">
    <property type="protein sequence ID" value="KAL0370286.1"/>
    <property type="molecule type" value="Genomic_DNA"/>
</dbReference>
<dbReference type="Pfam" id="PF16845">
    <property type="entry name" value="SQAPI"/>
    <property type="match status" value="1"/>
</dbReference>
<keyword evidence="1 3" id="KW-0646">Protease inhibitor</keyword>
<keyword evidence="2 3" id="KW-0789">Thiol protease inhibitor</keyword>
<dbReference type="Gene3D" id="3.10.450.10">
    <property type="match status" value="2"/>
</dbReference>
<feature type="domain" description="Cystatin" evidence="4">
    <location>
        <begin position="2"/>
        <end position="87"/>
    </location>
</feature>
<comment type="similarity">
    <text evidence="3">Belongs to the cystatin family. Phytocystatin subfamily.</text>
</comment>
<dbReference type="InterPro" id="IPR027214">
    <property type="entry name" value="Cystatin"/>
</dbReference>
<protein>
    <recommendedName>
        <fullName evidence="3">Cysteine proteinase inhibitor</fullName>
    </recommendedName>
</protein>
<evidence type="ECO:0000256" key="2">
    <source>
        <dbReference type="ARBA" id="ARBA00022704"/>
    </source>
</evidence>
<dbReference type="AlphaFoldDB" id="A0AAW2QRY3"/>
<reference evidence="5" key="1">
    <citation type="submission" date="2020-06" db="EMBL/GenBank/DDBJ databases">
        <authorList>
            <person name="Li T."/>
            <person name="Hu X."/>
            <person name="Zhang T."/>
            <person name="Song X."/>
            <person name="Zhang H."/>
            <person name="Dai N."/>
            <person name="Sheng W."/>
            <person name="Hou X."/>
            <person name="Wei L."/>
        </authorList>
    </citation>
    <scope>NUCLEOTIDE SEQUENCE</scope>
    <source>
        <strain evidence="5">G01</strain>
        <tissue evidence="5">Leaf</tissue>
    </source>
</reference>
<sequence>MEGIGAPYPVEVTPEITDLGRFAVEHNKKENTVLEFKKVYSAQKQLVNGTNYYLMLEAAKEGENNFYEATVYVSLENDKDVTEFNINTLLEFKKVWSAKEAVVAGFMYYVTLEAADGGDNYVYEATVLEKAGEKVKELLEFKLVGAA</sequence>
<dbReference type="SMART" id="SM00043">
    <property type="entry name" value="CY"/>
    <property type="match status" value="1"/>
</dbReference>
<gene>
    <name evidence="5" type="ORF">Sangu_0346700</name>
</gene>
<proteinExistence type="inferred from homology"/>
<dbReference type="PANTHER" id="PTHR11413">
    <property type="entry name" value="CYSTATIN FAMILY MEMBER"/>
    <property type="match status" value="1"/>
</dbReference>
<evidence type="ECO:0000313" key="5">
    <source>
        <dbReference type="EMBL" id="KAL0370286.1"/>
    </source>
</evidence>
<evidence type="ECO:0000259" key="4">
    <source>
        <dbReference type="SMART" id="SM00043"/>
    </source>
</evidence>
<comment type="caution">
    <text evidence="5">The sequence shown here is derived from an EMBL/GenBank/DDBJ whole genome shotgun (WGS) entry which is preliminary data.</text>
</comment>
<evidence type="ECO:0000256" key="3">
    <source>
        <dbReference type="RuleBase" id="RU362130"/>
    </source>
</evidence>
<organism evidence="5">
    <name type="scientific">Sesamum angustifolium</name>
    <dbReference type="NCBI Taxonomy" id="2727405"/>
    <lineage>
        <taxon>Eukaryota</taxon>
        <taxon>Viridiplantae</taxon>
        <taxon>Streptophyta</taxon>
        <taxon>Embryophyta</taxon>
        <taxon>Tracheophyta</taxon>
        <taxon>Spermatophyta</taxon>
        <taxon>Magnoliopsida</taxon>
        <taxon>eudicotyledons</taxon>
        <taxon>Gunneridae</taxon>
        <taxon>Pentapetalae</taxon>
        <taxon>asterids</taxon>
        <taxon>lamiids</taxon>
        <taxon>Lamiales</taxon>
        <taxon>Pedaliaceae</taxon>
        <taxon>Sesamum</taxon>
    </lineage>
</organism>
<reference evidence="5" key="2">
    <citation type="journal article" date="2024" name="Plant">
        <title>Genomic evolution and insights into agronomic trait innovations of Sesamum species.</title>
        <authorList>
            <person name="Miao H."/>
            <person name="Wang L."/>
            <person name="Qu L."/>
            <person name="Liu H."/>
            <person name="Sun Y."/>
            <person name="Le M."/>
            <person name="Wang Q."/>
            <person name="Wei S."/>
            <person name="Zheng Y."/>
            <person name="Lin W."/>
            <person name="Duan Y."/>
            <person name="Cao H."/>
            <person name="Xiong S."/>
            <person name="Wang X."/>
            <person name="Wei L."/>
            <person name="Li C."/>
            <person name="Ma Q."/>
            <person name="Ju M."/>
            <person name="Zhao R."/>
            <person name="Li G."/>
            <person name="Mu C."/>
            <person name="Tian Q."/>
            <person name="Mei H."/>
            <person name="Zhang T."/>
            <person name="Gao T."/>
            <person name="Zhang H."/>
        </authorList>
    </citation>
    <scope>NUCLEOTIDE SEQUENCE</scope>
    <source>
        <strain evidence="5">G01</strain>
    </source>
</reference>
<accession>A0AAW2QRY3</accession>
<dbReference type="CDD" id="cd00042">
    <property type="entry name" value="CY"/>
    <property type="match status" value="2"/>
</dbReference>
<dbReference type="GO" id="GO:0004869">
    <property type="term" value="F:cysteine-type endopeptidase inhibitor activity"/>
    <property type="evidence" value="ECO:0007669"/>
    <property type="project" value="UniProtKB-KW"/>
</dbReference>